<accession>A0A813PPB1</accession>
<evidence type="ECO:0000313" key="4">
    <source>
        <dbReference type="Proteomes" id="UP000663879"/>
    </source>
</evidence>
<dbReference type="AlphaFoldDB" id="A0A813PPB1"/>
<dbReference type="Pfam" id="PF03221">
    <property type="entry name" value="HTH_Tnp_Tc5"/>
    <property type="match status" value="1"/>
</dbReference>
<dbReference type="Proteomes" id="UP000663879">
    <property type="component" value="Unassembled WGS sequence"/>
</dbReference>
<name>A0A813PPB1_9BILA</name>
<dbReference type="SUPFAM" id="SSF46689">
    <property type="entry name" value="Homeodomain-like"/>
    <property type="match status" value="1"/>
</dbReference>
<comment type="caution">
    <text evidence="3">The sequence shown here is derived from an EMBL/GenBank/DDBJ whole genome shotgun (WGS) entry which is preliminary data.</text>
</comment>
<dbReference type="PANTHER" id="PTHR19303">
    <property type="entry name" value="TRANSPOSON"/>
    <property type="match status" value="1"/>
</dbReference>
<dbReference type="InterPro" id="IPR009057">
    <property type="entry name" value="Homeodomain-like_sf"/>
</dbReference>
<dbReference type="InterPro" id="IPR004875">
    <property type="entry name" value="DDE_SF_endonuclease_dom"/>
</dbReference>
<dbReference type="GO" id="GO:0005634">
    <property type="term" value="C:nucleus"/>
    <property type="evidence" value="ECO:0007669"/>
    <property type="project" value="TreeGrafter"/>
</dbReference>
<dbReference type="PANTHER" id="PTHR19303:SF73">
    <property type="entry name" value="PROTEIN PDC2"/>
    <property type="match status" value="1"/>
</dbReference>
<dbReference type="InterPro" id="IPR006600">
    <property type="entry name" value="HTH_CenpB_DNA-bd_dom"/>
</dbReference>
<dbReference type="EMBL" id="CAJNOC010000383">
    <property type="protein sequence ID" value="CAF0753425.1"/>
    <property type="molecule type" value="Genomic_DNA"/>
</dbReference>
<keyword evidence="4" id="KW-1185">Reference proteome</keyword>
<evidence type="ECO:0000256" key="1">
    <source>
        <dbReference type="ARBA" id="ARBA00023125"/>
    </source>
</evidence>
<dbReference type="Pfam" id="PF03184">
    <property type="entry name" value="DDE_1"/>
    <property type="match status" value="1"/>
</dbReference>
<evidence type="ECO:0000313" key="3">
    <source>
        <dbReference type="EMBL" id="CAF0753425.1"/>
    </source>
</evidence>
<sequence>MNSVLSRKKRITRLNSTKKAIGMFAKSANIPLSYEILHEKALQFYAEFKSKNVPMKDKFEATRGWISNFLHRHNLSSKIMREIRRDLPVRYKNNSSAWMTGEIWIEYLKWFDLQLEKDSLLFVDNCSAHVDHSHIKFKYLKVVNLPPNTTAIIQALDAGVIKTFKLNYRKLLVKHWIRLFESNESFKPIDLKTYIDFLDEAWSSVSDLTIKRCWRHADILPAKTKFAREICESTCCNMSSEDYVVVDNLCPTFCVPNVEEIVEGVLDCANLPYDKTKDSDDDSADDDPEREFIPKAVGYEACRKALGYLEQFSSIKPEDLRYVKDLFKRVEVEELQKLKQPTIFDFLRLSQV</sequence>
<organism evidence="3 4">
    <name type="scientific">Brachionus calyciflorus</name>
    <dbReference type="NCBI Taxonomy" id="104777"/>
    <lineage>
        <taxon>Eukaryota</taxon>
        <taxon>Metazoa</taxon>
        <taxon>Spiralia</taxon>
        <taxon>Gnathifera</taxon>
        <taxon>Rotifera</taxon>
        <taxon>Eurotatoria</taxon>
        <taxon>Monogononta</taxon>
        <taxon>Pseudotrocha</taxon>
        <taxon>Ploima</taxon>
        <taxon>Brachionidae</taxon>
        <taxon>Brachionus</taxon>
    </lineage>
</organism>
<gene>
    <name evidence="3" type="ORF">OXX778_LOCUS4040</name>
</gene>
<evidence type="ECO:0000259" key="2">
    <source>
        <dbReference type="PROSITE" id="PS51253"/>
    </source>
</evidence>
<proteinExistence type="predicted"/>
<dbReference type="GO" id="GO:0003677">
    <property type="term" value="F:DNA binding"/>
    <property type="evidence" value="ECO:0007669"/>
    <property type="project" value="UniProtKB-KW"/>
</dbReference>
<protein>
    <recommendedName>
        <fullName evidence="2">HTH CENPB-type domain-containing protein</fullName>
    </recommendedName>
</protein>
<feature type="domain" description="HTH CENPB-type" evidence="2">
    <location>
        <begin position="5"/>
        <end position="79"/>
    </location>
</feature>
<dbReference type="Gene3D" id="1.10.10.60">
    <property type="entry name" value="Homeodomain-like"/>
    <property type="match status" value="1"/>
</dbReference>
<dbReference type="InterPro" id="IPR050863">
    <property type="entry name" value="CenT-Element_Derived"/>
</dbReference>
<dbReference type="OrthoDB" id="125347at2759"/>
<reference evidence="3" key="1">
    <citation type="submission" date="2021-02" db="EMBL/GenBank/DDBJ databases">
        <authorList>
            <person name="Nowell W R."/>
        </authorList>
    </citation>
    <scope>NUCLEOTIDE SEQUENCE</scope>
    <source>
        <strain evidence="3">Ploen Becks lab</strain>
    </source>
</reference>
<dbReference type="PROSITE" id="PS51253">
    <property type="entry name" value="HTH_CENPB"/>
    <property type="match status" value="1"/>
</dbReference>
<keyword evidence="1" id="KW-0238">DNA-binding</keyword>